<dbReference type="Proteomes" id="UP001207605">
    <property type="component" value="Unassembled WGS sequence"/>
</dbReference>
<evidence type="ECO:0000313" key="2">
    <source>
        <dbReference type="Proteomes" id="UP001207605"/>
    </source>
</evidence>
<dbReference type="RefSeq" id="WP_262581324.1">
    <property type="nucleotide sequence ID" value="NZ_JAOQJV010000005.1"/>
</dbReference>
<evidence type="ECO:0008006" key="3">
    <source>
        <dbReference type="Google" id="ProtNLM"/>
    </source>
</evidence>
<gene>
    <name evidence="1" type="ORF">OCV65_06070</name>
</gene>
<keyword evidence="2" id="KW-1185">Reference proteome</keyword>
<dbReference type="EMBL" id="JAOQJV010000005">
    <property type="protein sequence ID" value="MCU6699797.1"/>
    <property type="molecule type" value="Genomic_DNA"/>
</dbReference>
<reference evidence="1 2" key="1">
    <citation type="journal article" date="2021" name="ISME Commun">
        <title>Automated analysis of genomic sequences facilitates high-throughput and comprehensive description of bacteria.</title>
        <authorList>
            <person name="Hitch T.C.A."/>
        </authorList>
    </citation>
    <scope>NUCLEOTIDE SEQUENCE [LARGE SCALE GENOMIC DNA]</scope>
    <source>
        <strain evidence="1 2">Sanger_02</strain>
    </source>
</reference>
<name>A0ABT2S5D2_9FIRM</name>
<sequence>MQEDMVKIISDKDGKQLVLINDIKFKTRRTIDWKMVESYLKEYIGNHYEILETSEKVYVGSDFPDEFCHANDKMKLKGANAKAKANMVTAIEELISIATNKSTDEDYEQKHKQKAKYGWYRYDTRFGIPTYDSEGEITKYNVYTARILVRCDSDGKLYLYDLVRTKKETSSPPEQ</sequence>
<comment type="caution">
    <text evidence="1">The sequence shown here is derived from an EMBL/GenBank/DDBJ whole genome shotgun (WGS) entry which is preliminary data.</text>
</comment>
<evidence type="ECO:0000313" key="1">
    <source>
        <dbReference type="EMBL" id="MCU6699797.1"/>
    </source>
</evidence>
<proteinExistence type="predicted"/>
<organism evidence="1 2">
    <name type="scientific">Dorea ammoniilytica</name>
    <dbReference type="NCBI Taxonomy" id="2981788"/>
    <lineage>
        <taxon>Bacteria</taxon>
        <taxon>Bacillati</taxon>
        <taxon>Bacillota</taxon>
        <taxon>Clostridia</taxon>
        <taxon>Lachnospirales</taxon>
        <taxon>Lachnospiraceae</taxon>
        <taxon>Dorea</taxon>
    </lineage>
</organism>
<accession>A0ABT2S5D2</accession>
<protein>
    <recommendedName>
        <fullName evidence="3">Large polyvalent protein-associated domain-containing protein</fullName>
    </recommendedName>
</protein>